<protein>
    <submittedName>
        <fullName evidence="1">Uncharacterized protein</fullName>
    </submittedName>
</protein>
<sequence length="30" mass="3429">MWGREGNMIIRGRVHKFGNDINTDDIIAAK</sequence>
<accession>X0X180</accession>
<organism evidence="1">
    <name type="scientific">marine sediment metagenome</name>
    <dbReference type="NCBI Taxonomy" id="412755"/>
    <lineage>
        <taxon>unclassified sequences</taxon>
        <taxon>metagenomes</taxon>
        <taxon>ecological metagenomes</taxon>
    </lineage>
</organism>
<evidence type="ECO:0000313" key="1">
    <source>
        <dbReference type="EMBL" id="GAG18766.1"/>
    </source>
</evidence>
<feature type="non-terminal residue" evidence="1">
    <location>
        <position position="30"/>
    </location>
</feature>
<name>X0X180_9ZZZZ</name>
<dbReference type="SUPFAM" id="SSF52016">
    <property type="entry name" value="LeuD/IlvD-like"/>
    <property type="match status" value="1"/>
</dbReference>
<proteinExistence type="predicted"/>
<dbReference type="AlphaFoldDB" id="X0X180"/>
<comment type="caution">
    <text evidence="1">The sequence shown here is derived from an EMBL/GenBank/DDBJ whole genome shotgun (WGS) entry which is preliminary data.</text>
</comment>
<dbReference type="EMBL" id="BARS01035458">
    <property type="protein sequence ID" value="GAG18766.1"/>
    <property type="molecule type" value="Genomic_DNA"/>
</dbReference>
<gene>
    <name evidence="1" type="ORF">S01H1_54630</name>
</gene>
<reference evidence="1" key="1">
    <citation type="journal article" date="2014" name="Front. Microbiol.">
        <title>High frequency of phylogenetically diverse reductive dehalogenase-homologous genes in deep subseafloor sedimentary metagenomes.</title>
        <authorList>
            <person name="Kawai M."/>
            <person name="Futagami T."/>
            <person name="Toyoda A."/>
            <person name="Takaki Y."/>
            <person name="Nishi S."/>
            <person name="Hori S."/>
            <person name="Arai W."/>
            <person name="Tsubouchi T."/>
            <person name="Morono Y."/>
            <person name="Uchiyama I."/>
            <person name="Ito T."/>
            <person name="Fujiyama A."/>
            <person name="Inagaki F."/>
            <person name="Takami H."/>
        </authorList>
    </citation>
    <scope>NUCLEOTIDE SEQUENCE</scope>
    <source>
        <strain evidence="1">Expedition CK06-06</strain>
    </source>
</reference>